<comment type="subcellular location">
    <subcellularLocation>
        <location evidence="2">Nucleus</location>
    </subcellularLocation>
</comment>
<dbReference type="OMA" id="EGIMIKH"/>
<feature type="region of interest" description="Disordered" evidence="20">
    <location>
        <begin position="948"/>
        <end position="979"/>
    </location>
</feature>
<feature type="domain" description="ATP-dependent DNA ligase family profile" evidence="21">
    <location>
        <begin position="352"/>
        <end position="485"/>
    </location>
</feature>
<evidence type="ECO:0000256" key="7">
    <source>
        <dbReference type="ARBA" id="ARBA00022723"/>
    </source>
</evidence>
<evidence type="ECO:0000256" key="5">
    <source>
        <dbReference type="ARBA" id="ARBA00022073"/>
    </source>
</evidence>
<dbReference type="InterPro" id="IPR036599">
    <property type="entry name" value="DNA_ligase_N_sf"/>
</dbReference>
<evidence type="ECO:0000256" key="3">
    <source>
        <dbReference type="ARBA" id="ARBA00007572"/>
    </source>
</evidence>
<dbReference type="GO" id="GO:0032807">
    <property type="term" value="C:DNA ligase IV complex"/>
    <property type="evidence" value="ECO:0007669"/>
    <property type="project" value="TreeGrafter"/>
</dbReference>
<comment type="similarity">
    <text evidence="3 19">Belongs to the ATP-dependent DNA ligase family.</text>
</comment>
<comment type="caution">
    <text evidence="23">The sequence shown here is derived from an EMBL/GenBank/DDBJ whole genome shotgun (WGS) entry which is preliminary data.</text>
</comment>
<comment type="cofactor">
    <cofactor evidence="1">
        <name>Mg(2+)</name>
        <dbReference type="ChEBI" id="CHEBI:18420"/>
    </cofactor>
</comment>
<dbReference type="GO" id="GO:0003677">
    <property type="term" value="F:DNA binding"/>
    <property type="evidence" value="ECO:0007669"/>
    <property type="project" value="InterPro"/>
</dbReference>
<evidence type="ECO:0000256" key="13">
    <source>
        <dbReference type="ARBA" id="ARBA00023172"/>
    </source>
</evidence>
<dbReference type="NCBIfam" id="TIGR00574">
    <property type="entry name" value="dnl1"/>
    <property type="match status" value="1"/>
</dbReference>
<feature type="compositionally biased region" description="Basic residues" evidence="20">
    <location>
        <begin position="970"/>
        <end position="979"/>
    </location>
</feature>
<evidence type="ECO:0000259" key="21">
    <source>
        <dbReference type="PROSITE" id="PS50160"/>
    </source>
</evidence>
<dbReference type="AlphaFoldDB" id="A0A484B466"/>
<dbReference type="EC" id="6.5.1.1" evidence="4"/>
<evidence type="ECO:0000259" key="22">
    <source>
        <dbReference type="PROSITE" id="PS50172"/>
    </source>
</evidence>
<dbReference type="GO" id="GO:0006297">
    <property type="term" value="P:nucleotide-excision repair, DNA gap filling"/>
    <property type="evidence" value="ECO:0007669"/>
    <property type="project" value="TreeGrafter"/>
</dbReference>
<evidence type="ECO:0000256" key="12">
    <source>
        <dbReference type="ARBA" id="ARBA00022842"/>
    </source>
</evidence>
<dbReference type="GO" id="GO:0005524">
    <property type="term" value="F:ATP binding"/>
    <property type="evidence" value="ECO:0007669"/>
    <property type="project" value="UniProtKB-KW"/>
</dbReference>
<dbReference type="SUPFAM" id="SSF50249">
    <property type="entry name" value="Nucleic acid-binding proteins"/>
    <property type="match status" value="1"/>
</dbReference>
<evidence type="ECO:0000256" key="2">
    <source>
        <dbReference type="ARBA" id="ARBA00004123"/>
    </source>
</evidence>
<dbReference type="Pfam" id="PF04679">
    <property type="entry name" value="DNA_ligase_A_C"/>
    <property type="match status" value="1"/>
</dbReference>
<dbReference type="InterPro" id="IPR012308">
    <property type="entry name" value="DNA_ligase_ATP-dep_N"/>
</dbReference>
<dbReference type="InterPro" id="IPR036420">
    <property type="entry name" value="BRCT_dom_sf"/>
</dbReference>
<keyword evidence="15" id="KW-0539">Nucleus</keyword>
<dbReference type="InterPro" id="IPR000977">
    <property type="entry name" value="DNA_ligase_ATP-dep"/>
</dbReference>
<evidence type="ECO:0000256" key="18">
    <source>
        <dbReference type="ARBA" id="ARBA00034003"/>
    </source>
</evidence>
<dbReference type="InterPro" id="IPR029710">
    <property type="entry name" value="LIG4"/>
</dbReference>
<dbReference type="GO" id="GO:0006310">
    <property type="term" value="P:DNA recombination"/>
    <property type="evidence" value="ECO:0007669"/>
    <property type="project" value="UniProtKB-KW"/>
</dbReference>
<dbReference type="STRING" id="7232.A0A484B466"/>
<evidence type="ECO:0000256" key="19">
    <source>
        <dbReference type="RuleBase" id="RU004196"/>
    </source>
</evidence>
<comment type="catalytic activity">
    <reaction evidence="18">
        <text>ATP + (deoxyribonucleotide)n-3'-hydroxyl + 5'-phospho-(deoxyribonucleotide)m = (deoxyribonucleotide)n+m + AMP + diphosphate.</text>
        <dbReference type="EC" id="6.5.1.1"/>
    </reaction>
</comment>
<evidence type="ECO:0000256" key="4">
    <source>
        <dbReference type="ARBA" id="ARBA00012727"/>
    </source>
</evidence>
<evidence type="ECO:0000256" key="20">
    <source>
        <dbReference type="SAM" id="MobiDB-lite"/>
    </source>
</evidence>
<keyword evidence="24" id="KW-1185">Reference proteome</keyword>
<evidence type="ECO:0000256" key="16">
    <source>
        <dbReference type="ARBA" id="ARBA00030676"/>
    </source>
</evidence>
<dbReference type="SUPFAM" id="SSF56091">
    <property type="entry name" value="DNA ligase/mRNA capping enzyme, catalytic domain"/>
    <property type="match status" value="1"/>
</dbReference>
<keyword evidence="12" id="KW-0460">Magnesium</keyword>
<evidence type="ECO:0000256" key="1">
    <source>
        <dbReference type="ARBA" id="ARBA00001946"/>
    </source>
</evidence>
<evidence type="ECO:0000256" key="9">
    <source>
        <dbReference type="ARBA" id="ARBA00022741"/>
    </source>
</evidence>
<evidence type="ECO:0000313" key="24">
    <source>
        <dbReference type="Proteomes" id="UP000295192"/>
    </source>
</evidence>
<dbReference type="Gene3D" id="3.40.50.10190">
    <property type="entry name" value="BRCT domain"/>
    <property type="match status" value="1"/>
</dbReference>
<dbReference type="InterPro" id="IPR001357">
    <property type="entry name" value="BRCT_dom"/>
</dbReference>
<dbReference type="PROSITE" id="PS50172">
    <property type="entry name" value="BRCT"/>
    <property type="match status" value="1"/>
</dbReference>
<dbReference type="Gene3D" id="1.10.3260.10">
    <property type="entry name" value="DNA ligase, ATP-dependent, N-terminal domain"/>
    <property type="match status" value="1"/>
</dbReference>
<dbReference type="InterPro" id="IPR044125">
    <property type="entry name" value="Adenylation_DNA_ligase_IV"/>
</dbReference>
<name>A0A484B466_DRONA</name>
<keyword evidence="6" id="KW-0436">Ligase</keyword>
<dbReference type="EMBL" id="LSRL02000153">
    <property type="protein sequence ID" value="TDG43488.1"/>
    <property type="molecule type" value="Genomic_DNA"/>
</dbReference>
<keyword evidence="7" id="KW-0479">Metal-binding</keyword>
<keyword evidence="11" id="KW-0067">ATP-binding</keyword>
<dbReference type="GO" id="GO:0071897">
    <property type="term" value="P:DNA biosynthetic process"/>
    <property type="evidence" value="ECO:0007669"/>
    <property type="project" value="InterPro"/>
</dbReference>
<gene>
    <name evidence="23" type="ORF">AWZ03_010100</name>
</gene>
<dbReference type="GO" id="GO:0003910">
    <property type="term" value="F:DNA ligase (ATP) activity"/>
    <property type="evidence" value="ECO:0007669"/>
    <property type="project" value="UniProtKB-EC"/>
</dbReference>
<evidence type="ECO:0000256" key="6">
    <source>
        <dbReference type="ARBA" id="ARBA00022598"/>
    </source>
</evidence>
<keyword evidence="9" id="KW-0547">Nucleotide-binding</keyword>
<dbReference type="PANTHER" id="PTHR45997:SF1">
    <property type="entry name" value="DNA LIGASE 4"/>
    <property type="match status" value="1"/>
</dbReference>
<dbReference type="InterPro" id="IPR012309">
    <property type="entry name" value="DNA_ligase_ATP-dep_C"/>
</dbReference>
<dbReference type="Gene3D" id="2.40.50.140">
    <property type="entry name" value="Nucleic acid-binding proteins"/>
    <property type="match status" value="1"/>
</dbReference>
<keyword evidence="13" id="KW-0233">DNA recombination</keyword>
<dbReference type="PANTHER" id="PTHR45997">
    <property type="entry name" value="DNA LIGASE 4"/>
    <property type="match status" value="1"/>
</dbReference>
<dbReference type="Gene3D" id="3.30.470.30">
    <property type="entry name" value="DNA ligase/mRNA capping enzyme"/>
    <property type="match status" value="1"/>
</dbReference>
<keyword evidence="8" id="KW-0677">Repeat</keyword>
<organism evidence="23 24">
    <name type="scientific">Drosophila navojoa</name>
    <name type="common">Fruit fly</name>
    <dbReference type="NCBI Taxonomy" id="7232"/>
    <lineage>
        <taxon>Eukaryota</taxon>
        <taxon>Metazoa</taxon>
        <taxon>Ecdysozoa</taxon>
        <taxon>Arthropoda</taxon>
        <taxon>Hexapoda</taxon>
        <taxon>Insecta</taxon>
        <taxon>Pterygota</taxon>
        <taxon>Neoptera</taxon>
        <taxon>Endopterygota</taxon>
        <taxon>Diptera</taxon>
        <taxon>Brachycera</taxon>
        <taxon>Muscomorpha</taxon>
        <taxon>Ephydroidea</taxon>
        <taxon>Drosophilidae</taxon>
        <taxon>Drosophila</taxon>
    </lineage>
</organism>
<dbReference type="Pfam" id="PF01068">
    <property type="entry name" value="DNA_ligase_A_M"/>
    <property type="match status" value="1"/>
</dbReference>
<dbReference type="GO" id="GO:0005958">
    <property type="term" value="C:DNA-dependent protein kinase-DNA ligase 4 complex"/>
    <property type="evidence" value="ECO:0007669"/>
    <property type="project" value="TreeGrafter"/>
</dbReference>
<accession>A0A484B466</accession>
<dbReference type="Proteomes" id="UP000295192">
    <property type="component" value="Unassembled WGS sequence"/>
</dbReference>
<dbReference type="CDD" id="cd07903">
    <property type="entry name" value="Adenylation_DNA_ligase_IV"/>
    <property type="match status" value="1"/>
</dbReference>
<sequence length="979" mass="112220">MMQRVKEAKTMQRKEIILKRYYDSFCKHRDAFRQGASLTANQTEDGATSFYPVLRLLLPGADTARDNYGLQITALGRLYSRILQVAKDSSDYIRLQNRTASSFRDYADVVYAVLHPRCHNEPSNLTLKQIHDMLDIIASEDTTVKERELTRFTELASAEEQKWLIRILLKSMGLGIGEQRIFGLLHPLAKDMYQRCSDLKRICVLLADNNIAQEASSTRAVNASGATSSTVINLNTIIEPFQLIRPMLCERFPGKIESLMESDVLYLERKMDGERFQLHYARGMFKYISRNGADYTRSFGGSYETGTLTPHLRTLLPLGMESIILDGEMMIWDTQQMRYREKGENTDVKHLKPDRSWRPCFVVYDLLYLNGESLLDMTYVQRAYKLQELLTEQQGILQIMRGQKITSLDHFNTLFQQMLDSNAEGIVLKKQNSIYRPGVRVGGGWYKDKADYIEGLITEFDVLIIGGFYNRKRTFIESFLLGVLKPGGGTERDEVYSIGCVANNTRQRGVLHNELKPHWRNASTDPPPLWYHYRPNEKEGAPDVWIQPENSIILQVKAADLTPNGAYYTPKSLHFPRTQMMRIDKVWHECMTLEEYTQLCQGRGAIKKLNKRPANLSDFTTERKRQKITPAERNRLGLAAYEKRYDAEPLESNSQLFEGFTFCILSGCREHSKQELQVLAAQNGGTIVQNPLPNDPKCICIAGDPVYLVKRLMQQQPRTNDILRMDWLLRVCNKQQIDLRPRDVLSATEALQLQFAKSFDRFGDSFTDLFESIDELEEVLQDISDTELDSLDVDEHELEKLEQQLLGSESLNIFSKHYACMYNRDADELARLLFIQRGGQLVSETEEPNPTLVLVCPNRLNPQDFEQWYQTHFTAQPVQVVSTDWIRQSHRVRCALPTAESLPNSVIISIPEESPCSSEQNWKWTGPTAKESRVHPGADLEAGLANMEHSGRRYGRPSDRISQMGTKSTAPKKRKGQHI</sequence>
<evidence type="ECO:0000313" key="23">
    <source>
        <dbReference type="EMBL" id="TDG43488.1"/>
    </source>
</evidence>
<feature type="domain" description="BRCT" evidence="22">
    <location>
        <begin position="652"/>
        <end position="730"/>
    </location>
</feature>
<evidence type="ECO:0000256" key="15">
    <source>
        <dbReference type="ARBA" id="ARBA00023242"/>
    </source>
</evidence>
<keyword evidence="10" id="KW-0227">DNA damage</keyword>
<protein>
    <recommendedName>
        <fullName evidence="5">DNA ligase 4</fullName>
        <ecNumber evidence="4">6.5.1.1</ecNumber>
    </recommendedName>
    <alternativeName>
        <fullName evidence="17">DNA ligase IV</fullName>
    </alternativeName>
    <alternativeName>
        <fullName evidence="16">Polydeoxyribonucleotide synthase [ATP] 4</fullName>
    </alternativeName>
</protein>
<dbReference type="PROSITE" id="PS50160">
    <property type="entry name" value="DNA_LIGASE_A3"/>
    <property type="match status" value="1"/>
</dbReference>
<dbReference type="Pfam" id="PF04675">
    <property type="entry name" value="DNA_ligase_A_N"/>
    <property type="match status" value="1"/>
</dbReference>
<dbReference type="GO" id="GO:0046872">
    <property type="term" value="F:metal ion binding"/>
    <property type="evidence" value="ECO:0007669"/>
    <property type="project" value="UniProtKB-KW"/>
</dbReference>
<evidence type="ECO:0000256" key="17">
    <source>
        <dbReference type="ARBA" id="ARBA00031942"/>
    </source>
</evidence>
<proteinExistence type="inferred from homology"/>
<dbReference type="SUPFAM" id="SSF52113">
    <property type="entry name" value="BRCT domain"/>
    <property type="match status" value="1"/>
</dbReference>
<dbReference type="InterPro" id="IPR012340">
    <property type="entry name" value="NA-bd_OB-fold"/>
</dbReference>
<evidence type="ECO:0000256" key="11">
    <source>
        <dbReference type="ARBA" id="ARBA00022840"/>
    </source>
</evidence>
<evidence type="ECO:0000256" key="8">
    <source>
        <dbReference type="ARBA" id="ARBA00022737"/>
    </source>
</evidence>
<dbReference type="InterPro" id="IPR012310">
    <property type="entry name" value="DNA_ligase_ATP-dep_cent"/>
</dbReference>
<feature type="compositionally biased region" description="Polar residues" evidence="20">
    <location>
        <begin position="960"/>
        <end position="969"/>
    </location>
</feature>
<evidence type="ECO:0000256" key="14">
    <source>
        <dbReference type="ARBA" id="ARBA00023204"/>
    </source>
</evidence>
<dbReference type="GO" id="GO:0006303">
    <property type="term" value="P:double-strand break repair via nonhomologous end joining"/>
    <property type="evidence" value="ECO:0007669"/>
    <property type="project" value="TreeGrafter"/>
</dbReference>
<keyword evidence="14" id="KW-0234">DNA repair</keyword>
<evidence type="ECO:0000256" key="10">
    <source>
        <dbReference type="ARBA" id="ARBA00022763"/>
    </source>
</evidence>
<reference evidence="23 24" key="1">
    <citation type="journal article" date="2019" name="J. Hered.">
        <title>An Improved Genome Assembly for Drosophila navojoa, the Basal Species in the mojavensis Cluster.</title>
        <authorList>
            <person name="Vanderlinde T."/>
            <person name="Dupim E.G."/>
            <person name="Nazario-Yepiz N.O."/>
            <person name="Carvalho A.B."/>
        </authorList>
    </citation>
    <scope>NUCLEOTIDE SEQUENCE [LARGE SCALE GENOMIC DNA]</scope>
    <source>
        <strain evidence="23">Navoj_Jal97</strain>
        <tissue evidence="23">Whole organism</tissue>
    </source>
</reference>
<dbReference type="OrthoDB" id="151490at2759"/>